<evidence type="ECO:0000256" key="1">
    <source>
        <dbReference type="SAM" id="Phobius"/>
    </source>
</evidence>
<dbReference type="InterPro" id="IPR010540">
    <property type="entry name" value="CmpB_TMEM229"/>
</dbReference>
<feature type="transmembrane region" description="Helical" evidence="1">
    <location>
        <begin position="36"/>
        <end position="58"/>
    </location>
</feature>
<dbReference type="EMBL" id="QUSM01000008">
    <property type="protein sequence ID" value="RGD72993.1"/>
    <property type="molecule type" value="Genomic_DNA"/>
</dbReference>
<sequence>MSIYILILFIFIYSCFGYIYETAINIVNKVPINSKGFLYGPVRPIYGFGCALIIIVFYDTHIDTLPLFFLVGLLACTLEYFTSYLLEKIFNKHYWDYSNNLFNLNGRICLLGFTVFGLFGVILINFIHPNLVELVYDNLSNRSIIYAVYTLIGIFIIDILISLYHLYH</sequence>
<dbReference type="Proteomes" id="UP000261212">
    <property type="component" value="Unassembled WGS sequence"/>
</dbReference>
<feature type="transmembrane region" description="Helical" evidence="1">
    <location>
        <begin position="64"/>
        <end position="86"/>
    </location>
</feature>
<accession>A0A3E3DUV2</accession>
<feature type="transmembrane region" description="Helical" evidence="1">
    <location>
        <begin position="147"/>
        <end position="167"/>
    </location>
</feature>
<feature type="transmembrane region" description="Helical" evidence="1">
    <location>
        <begin position="6"/>
        <end position="24"/>
    </location>
</feature>
<organism evidence="2 3">
    <name type="scientific">Anaerofustis stercorihominis</name>
    <dbReference type="NCBI Taxonomy" id="214853"/>
    <lineage>
        <taxon>Bacteria</taxon>
        <taxon>Bacillati</taxon>
        <taxon>Bacillota</taxon>
        <taxon>Clostridia</taxon>
        <taxon>Eubacteriales</taxon>
        <taxon>Eubacteriaceae</taxon>
        <taxon>Anaerofustis</taxon>
    </lineage>
</organism>
<dbReference type="AlphaFoldDB" id="A0A3E3DUV2"/>
<evidence type="ECO:0008006" key="4">
    <source>
        <dbReference type="Google" id="ProtNLM"/>
    </source>
</evidence>
<gene>
    <name evidence="2" type="ORF">DW687_11035</name>
</gene>
<dbReference type="RefSeq" id="WP_117532760.1">
    <property type="nucleotide sequence ID" value="NZ_QUSM01000008.1"/>
</dbReference>
<proteinExistence type="predicted"/>
<feature type="transmembrane region" description="Helical" evidence="1">
    <location>
        <begin position="107"/>
        <end position="127"/>
    </location>
</feature>
<name>A0A3E3DUV2_9FIRM</name>
<evidence type="ECO:0000313" key="2">
    <source>
        <dbReference type="EMBL" id="RGD72993.1"/>
    </source>
</evidence>
<comment type="caution">
    <text evidence="2">The sequence shown here is derived from an EMBL/GenBank/DDBJ whole genome shotgun (WGS) entry which is preliminary data.</text>
</comment>
<dbReference type="Pfam" id="PF06541">
    <property type="entry name" value="ABC_trans_CmpB"/>
    <property type="match status" value="1"/>
</dbReference>
<keyword evidence="1" id="KW-0812">Transmembrane</keyword>
<protein>
    <recommendedName>
        <fullName evidence="4">ABC transporter permease</fullName>
    </recommendedName>
</protein>
<reference evidence="2 3" key="1">
    <citation type="submission" date="2018-08" db="EMBL/GenBank/DDBJ databases">
        <title>A genome reference for cultivated species of the human gut microbiota.</title>
        <authorList>
            <person name="Zou Y."/>
            <person name="Xue W."/>
            <person name="Luo G."/>
        </authorList>
    </citation>
    <scope>NUCLEOTIDE SEQUENCE [LARGE SCALE GENOMIC DNA]</scope>
    <source>
        <strain evidence="2 3">AM25-6</strain>
    </source>
</reference>
<keyword evidence="1" id="KW-0472">Membrane</keyword>
<keyword evidence="1" id="KW-1133">Transmembrane helix</keyword>
<evidence type="ECO:0000313" key="3">
    <source>
        <dbReference type="Proteomes" id="UP000261212"/>
    </source>
</evidence>